<dbReference type="SUPFAM" id="SSF56024">
    <property type="entry name" value="Phospholipase D/nuclease"/>
    <property type="match status" value="1"/>
</dbReference>
<dbReference type="RefSeq" id="WP_380776056.1">
    <property type="nucleotide sequence ID" value="NZ_JBHUEO010000113.1"/>
</dbReference>
<sequence>MRVKNKRYWLMGLLALLLCVFLGVVYVQSTKALPEGIPYEGETHQLPAESISFLYDLTYQAHGETQYEQHMFKAVFEAIDEAEEFIVLDFFLYNDYYDADQQYPQLSSNLTKKLIDKKKKNPSIDITLITDEINTSYNSHKNWQFEELKEHGIDVLLTNVDPLRDSNPLYSAIWRMFFQWLGQKGTGIFPNAMADGAPKMTARSYLKMLNIKANHRKRLPQTTQYLFYPVIHMMPARTIPILDFKLTVPLFKTYWSRNRQQRTLQEAKNCPNIKEEKLQQGTIPFSW</sequence>
<gene>
    <name evidence="1" type="ORF">ACFSCZ_18180</name>
</gene>
<protein>
    <recommendedName>
        <fullName evidence="3">Phospholipase</fullName>
    </recommendedName>
</protein>
<proteinExistence type="predicted"/>
<dbReference type="Proteomes" id="UP001597301">
    <property type="component" value="Unassembled WGS sequence"/>
</dbReference>
<organism evidence="1 2">
    <name type="scientific">Siminovitchia sediminis</name>
    <dbReference type="NCBI Taxonomy" id="1274353"/>
    <lineage>
        <taxon>Bacteria</taxon>
        <taxon>Bacillati</taxon>
        <taxon>Bacillota</taxon>
        <taxon>Bacilli</taxon>
        <taxon>Bacillales</taxon>
        <taxon>Bacillaceae</taxon>
        <taxon>Siminovitchia</taxon>
    </lineage>
</organism>
<dbReference type="EMBL" id="JBHUEO010000113">
    <property type="protein sequence ID" value="MFD1708604.1"/>
    <property type="molecule type" value="Genomic_DNA"/>
</dbReference>
<comment type="caution">
    <text evidence="1">The sequence shown here is derived from an EMBL/GenBank/DDBJ whole genome shotgun (WGS) entry which is preliminary data.</text>
</comment>
<keyword evidence="2" id="KW-1185">Reference proteome</keyword>
<evidence type="ECO:0000313" key="2">
    <source>
        <dbReference type="Proteomes" id="UP001597301"/>
    </source>
</evidence>
<reference evidence="2" key="1">
    <citation type="journal article" date="2019" name="Int. J. Syst. Evol. Microbiol.">
        <title>The Global Catalogue of Microorganisms (GCM) 10K type strain sequencing project: providing services to taxonomists for standard genome sequencing and annotation.</title>
        <authorList>
            <consortium name="The Broad Institute Genomics Platform"/>
            <consortium name="The Broad Institute Genome Sequencing Center for Infectious Disease"/>
            <person name="Wu L."/>
            <person name="Ma J."/>
        </authorList>
    </citation>
    <scope>NUCLEOTIDE SEQUENCE [LARGE SCALE GENOMIC DNA]</scope>
    <source>
        <strain evidence="2">CGMCC 1.12295</strain>
    </source>
</reference>
<name>A0ABW4KLJ5_9BACI</name>
<accession>A0ABW4KLJ5</accession>
<evidence type="ECO:0008006" key="3">
    <source>
        <dbReference type="Google" id="ProtNLM"/>
    </source>
</evidence>
<evidence type="ECO:0000313" key="1">
    <source>
        <dbReference type="EMBL" id="MFD1708604.1"/>
    </source>
</evidence>
<dbReference type="Gene3D" id="3.30.870.10">
    <property type="entry name" value="Endonuclease Chain A"/>
    <property type="match status" value="1"/>
</dbReference>